<organism evidence="1 2">
    <name type="scientific">Cichorium intybus</name>
    <name type="common">Chicory</name>
    <dbReference type="NCBI Taxonomy" id="13427"/>
    <lineage>
        <taxon>Eukaryota</taxon>
        <taxon>Viridiplantae</taxon>
        <taxon>Streptophyta</taxon>
        <taxon>Embryophyta</taxon>
        <taxon>Tracheophyta</taxon>
        <taxon>Spermatophyta</taxon>
        <taxon>Magnoliopsida</taxon>
        <taxon>eudicotyledons</taxon>
        <taxon>Gunneridae</taxon>
        <taxon>Pentapetalae</taxon>
        <taxon>asterids</taxon>
        <taxon>campanulids</taxon>
        <taxon>Asterales</taxon>
        <taxon>Asteraceae</taxon>
        <taxon>Cichorioideae</taxon>
        <taxon>Cichorieae</taxon>
        <taxon>Cichoriinae</taxon>
        <taxon>Cichorium</taxon>
    </lineage>
</organism>
<dbReference type="Proteomes" id="UP001055811">
    <property type="component" value="Linkage Group LG08"/>
</dbReference>
<name>A0ACB8ZQ04_CICIN</name>
<dbReference type="EMBL" id="CM042016">
    <property type="protein sequence ID" value="KAI3699401.1"/>
    <property type="molecule type" value="Genomic_DNA"/>
</dbReference>
<accession>A0ACB8ZQ04</accession>
<evidence type="ECO:0000313" key="2">
    <source>
        <dbReference type="Proteomes" id="UP001055811"/>
    </source>
</evidence>
<sequence length="157" mass="18007">MAACVVTKFTETTQPLLVSISDDNKDSISRKQKRIISNRESARKSRIRKKKHMDDLVGQVSRLLSDNKCMAINLKDTTRMFVKMDSENSLLKAQLAELTHQFVSLNEIINGFNSLSNDHENEASIMCGMNDDVLLQCNNMMHESQHFMVDMFLKYES</sequence>
<reference evidence="2" key="1">
    <citation type="journal article" date="2022" name="Mol. Ecol. Resour.">
        <title>The genomes of chicory, endive, great burdock and yacon provide insights into Asteraceae palaeo-polyploidization history and plant inulin production.</title>
        <authorList>
            <person name="Fan W."/>
            <person name="Wang S."/>
            <person name="Wang H."/>
            <person name="Wang A."/>
            <person name="Jiang F."/>
            <person name="Liu H."/>
            <person name="Zhao H."/>
            <person name="Xu D."/>
            <person name="Zhang Y."/>
        </authorList>
    </citation>
    <scope>NUCLEOTIDE SEQUENCE [LARGE SCALE GENOMIC DNA]</scope>
    <source>
        <strain evidence="2">cv. Punajuju</strain>
    </source>
</reference>
<reference evidence="1 2" key="2">
    <citation type="journal article" date="2022" name="Mol. Ecol. Resour.">
        <title>The genomes of chicory, endive, great burdock and yacon provide insights into Asteraceae paleo-polyploidization history and plant inulin production.</title>
        <authorList>
            <person name="Fan W."/>
            <person name="Wang S."/>
            <person name="Wang H."/>
            <person name="Wang A."/>
            <person name="Jiang F."/>
            <person name="Liu H."/>
            <person name="Zhao H."/>
            <person name="Xu D."/>
            <person name="Zhang Y."/>
        </authorList>
    </citation>
    <scope>NUCLEOTIDE SEQUENCE [LARGE SCALE GENOMIC DNA]</scope>
    <source>
        <strain evidence="2">cv. Punajuju</strain>
        <tissue evidence="1">Leaves</tissue>
    </source>
</reference>
<comment type="caution">
    <text evidence="1">The sequence shown here is derived from an EMBL/GenBank/DDBJ whole genome shotgun (WGS) entry which is preliminary data.</text>
</comment>
<proteinExistence type="predicted"/>
<protein>
    <submittedName>
        <fullName evidence="1">Uncharacterized protein</fullName>
    </submittedName>
</protein>
<keyword evidence="2" id="KW-1185">Reference proteome</keyword>
<gene>
    <name evidence="1" type="ORF">L2E82_43684</name>
</gene>
<evidence type="ECO:0000313" key="1">
    <source>
        <dbReference type="EMBL" id="KAI3699401.1"/>
    </source>
</evidence>